<protein>
    <recommendedName>
        <fullName evidence="4">Glycosyltransferase RgtA/B/C/D-like domain-containing protein</fullName>
    </recommendedName>
</protein>
<feature type="transmembrane region" description="Helical" evidence="1">
    <location>
        <begin position="111"/>
        <end position="127"/>
    </location>
</feature>
<feature type="transmembrane region" description="Helical" evidence="1">
    <location>
        <begin position="423"/>
        <end position="441"/>
    </location>
</feature>
<dbReference type="EMBL" id="JABBHF010000005">
    <property type="protein sequence ID" value="NMH88020.1"/>
    <property type="molecule type" value="Genomic_DNA"/>
</dbReference>
<feature type="transmembrane region" description="Helical" evidence="1">
    <location>
        <begin position="204"/>
        <end position="222"/>
    </location>
</feature>
<keyword evidence="1" id="KW-0472">Membrane</keyword>
<dbReference type="RefSeq" id="WP_169673066.1">
    <property type="nucleotide sequence ID" value="NZ_JABBHF010000005.1"/>
</dbReference>
<comment type="caution">
    <text evidence="2">The sequence shown here is derived from an EMBL/GenBank/DDBJ whole genome shotgun (WGS) entry which is preliminary data.</text>
</comment>
<evidence type="ECO:0000313" key="2">
    <source>
        <dbReference type="EMBL" id="NMH88020.1"/>
    </source>
</evidence>
<organism evidence="2 3">
    <name type="scientific">Flavivirga algicola</name>
    <dbReference type="NCBI Taxonomy" id="2729136"/>
    <lineage>
        <taxon>Bacteria</taxon>
        <taxon>Pseudomonadati</taxon>
        <taxon>Bacteroidota</taxon>
        <taxon>Flavobacteriia</taxon>
        <taxon>Flavobacteriales</taxon>
        <taxon>Flavobacteriaceae</taxon>
        <taxon>Flavivirga</taxon>
    </lineage>
</organism>
<dbReference type="Proteomes" id="UP000746690">
    <property type="component" value="Unassembled WGS sequence"/>
</dbReference>
<feature type="transmembrane region" description="Helical" evidence="1">
    <location>
        <begin position="20"/>
        <end position="40"/>
    </location>
</feature>
<feature type="transmembrane region" description="Helical" evidence="1">
    <location>
        <begin position="80"/>
        <end position="99"/>
    </location>
</feature>
<feature type="transmembrane region" description="Helical" evidence="1">
    <location>
        <begin position="354"/>
        <end position="378"/>
    </location>
</feature>
<name>A0ABX1RWR0_9FLAO</name>
<evidence type="ECO:0000313" key="3">
    <source>
        <dbReference type="Proteomes" id="UP000746690"/>
    </source>
</evidence>
<feature type="transmembrane region" description="Helical" evidence="1">
    <location>
        <begin position="398"/>
        <end position="417"/>
    </location>
</feature>
<feature type="transmembrane region" description="Helical" evidence="1">
    <location>
        <begin position="161"/>
        <end position="176"/>
    </location>
</feature>
<keyword evidence="3" id="KW-1185">Reference proteome</keyword>
<evidence type="ECO:0000256" key="1">
    <source>
        <dbReference type="SAM" id="Phobius"/>
    </source>
</evidence>
<proteinExistence type="predicted"/>
<accession>A0ABX1RWR0</accession>
<keyword evidence="1" id="KW-0812">Transmembrane</keyword>
<evidence type="ECO:0008006" key="4">
    <source>
        <dbReference type="Google" id="ProtNLM"/>
    </source>
</evidence>
<sequence length="455" mass="53466">MYNIQKLYALVLKHPLRHLLLLGLLIRVLILVIYQGVSIFPDSRAYIDLSQYIANLSLDNYSGGRTPGFPLLIALTNKNLIITIIIQQIIGLINICLIYDFSLNKTQNKTISFWITFITITFLHFNFYELAILTETLSLFLLLLSFWIIQKYKLLTSNGKLIFFIFLSITMSFLYLTRPMFIYFPLLFIIFFIIKNFKQRIKRIVLPVIVIFTLSGISFYSWCSLNKKNIGYFSSTYYFGYNLTQMATSFFDLVPEEHKEIRDIFIKHRTFIEKNKSHDVYPMTVWYAADDLLELTNLKTQDLSNKLGKISIELFKEYPHLYLKQVLVSWKSFWGTESTFLLNKEKFKYKIPKYLVYGIWKIIQQYILILINILFILFSIKKIFQFVTLKFKIFDFDLFLVIVVMGGSVAQALVAYGDNSRFCFPYLPLIVYFVITNLFLLKTIIPKANAKNITA</sequence>
<reference evidence="2 3" key="1">
    <citation type="submission" date="2020-04" db="EMBL/GenBank/DDBJ databases">
        <title>A Flavivirga sp. nov.</title>
        <authorList>
            <person name="Sun X."/>
        </authorList>
    </citation>
    <scope>NUCLEOTIDE SEQUENCE [LARGE SCALE GENOMIC DNA]</scope>
    <source>
        <strain evidence="2 3">Y03</strain>
    </source>
</reference>
<gene>
    <name evidence="2" type="ORF">HHX25_10915</name>
</gene>
<feature type="transmembrane region" description="Helical" evidence="1">
    <location>
        <begin position="133"/>
        <end position="149"/>
    </location>
</feature>
<keyword evidence="1" id="KW-1133">Transmembrane helix</keyword>